<organism evidence="2 3">
    <name type="scientific">Eisenbergiella massiliensis</name>
    <dbReference type="NCBI Taxonomy" id="1720294"/>
    <lineage>
        <taxon>Bacteria</taxon>
        <taxon>Bacillati</taxon>
        <taxon>Bacillota</taxon>
        <taxon>Clostridia</taxon>
        <taxon>Lachnospirales</taxon>
        <taxon>Lachnospiraceae</taxon>
        <taxon>Eisenbergiella</taxon>
    </lineage>
</organism>
<keyword evidence="3" id="KW-1185">Reference proteome</keyword>
<proteinExistence type="predicted"/>
<protein>
    <submittedName>
        <fullName evidence="2">VTC domain-containing protein</fullName>
    </submittedName>
</protein>
<name>A0A3E3IB18_9FIRM</name>
<dbReference type="CDD" id="cd07750">
    <property type="entry name" value="PolyPPase_VTC_like"/>
    <property type="match status" value="1"/>
</dbReference>
<evidence type="ECO:0000313" key="2">
    <source>
        <dbReference type="EMBL" id="RGE64278.1"/>
    </source>
</evidence>
<dbReference type="GeneID" id="97986112"/>
<dbReference type="AlphaFoldDB" id="A0A3E3IB18"/>
<accession>A0A3E3IB18</accession>
<evidence type="ECO:0000313" key="3">
    <source>
        <dbReference type="Proteomes" id="UP000260812"/>
    </source>
</evidence>
<dbReference type="Proteomes" id="UP000260812">
    <property type="component" value="Unassembled WGS sequence"/>
</dbReference>
<dbReference type="Pfam" id="PF09359">
    <property type="entry name" value="VTC"/>
    <property type="match status" value="1"/>
</dbReference>
<dbReference type="EMBL" id="QVLV01000002">
    <property type="protein sequence ID" value="RGE64278.1"/>
    <property type="molecule type" value="Genomic_DNA"/>
</dbReference>
<evidence type="ECO:0000259" key="1">
    <source>
        <dbReference type="Pfam" id="PF09359"/>
    </source>
</evidence>
<dbReference type="Gene3D" id="3.20.100.30">
    <property type="entry name" value="VTC, catalytic tunnel domain"/>
    <property type="match status" value="1"/>
</dbReference>
<dbReference type="InterPro" id="IPR018966">
    <property type="entry name" value="VTC_domain"/>
</dbReference>
<dbReference type="InterPro" id="IPR042267">
    <property type="entry name" value="VTC_sf"/>
</dbReference>
<sequence>MNEVLRQEKKYLLSYDQFRRLDHTFEQVLHPDSHNGKMGYPIRSLYFDTMQERDFYEKEDGLEIRRKIRLRTYSPDSDFAMLEMKQKQGENQKKRSLRLGREDAEALSRGEYSCLLHYTDSFAMECYGLMNMLCYRPKAIVEYQRKAYVASENKTRITFDFAIKATESDFRLFSPVLNQNPVLDPYLVVMEVKYNGFMLSYIKQMVSLEGKTPTSVSKYCLSRSAGLHYLF</sequence>
<feature type="domain" description="VTC" evidence="1">
    <location>
        <begin position="6"/>
        <end position="222"/>
    </location>
</feature>
<gene>
    <name evidence="2" type="ORF">DXC51_04220</name>
</gene>
<comment type="caution">
    <text evidence="2">The sequence shown here is derived from an EMBL/GenBank/DDBJ whole genome shotgun (WGS) entry which is preliminary data.</text>
</comment>
<reference evidence="2 3" key="1">
    <citation type="submission" date="2018-08" db="EMBL/GenBank/DDBJ databases">
        <title>A genome reference for cultivated species of the human gut microbiota.</title>
        <authorList>
            <person name="Zou Y."/>
            <person name="Xue W."/>
            <person name="Luo G."/>
        </authorList>
    </citation>
    <scope>NUCLEOTIDE SEQUENCE [LARGE SCALE GENOMIC DNA]</scope>
    <source>
        <strain evidence="2 3">TF05-5AC</strain>
    </source>
</reference>
<dbReference type="RefSeq" id="WP_021635976.1">
    <property type="nucleotide sequence ID" value="NZ_JBKUNB010000011.1"/>
</dbReference>
<dbReference type="GO" id="GO:0006799">
    <property type="term" value="P:polyphosphate biosynthetic process"/>
    <property type="evidence" value="ECO:0007669"/>
    <property type="project" value="UniProtKB-ARBA"/>
</dbReference>